<sequence>MQLTLAHRSSLSKIPLQRLLTLKQINTPAQFGIICKLTEGIVNPLIQIIAKDLRKLSTHHETDIVNGLECTKIQDWYNSNNSNKAGEGSGAEVL</sequence>
<evidence type="ECO:0000313" key="1">
    <source>
        <dbReference type="EMBL" id="KAK4818191.1"/>
    </source>
</evidence>
<dbReference type="EMBL" id="JAUNZN010000007">
    <property type="protein sequence ID" value="KAK4818191.1"/>
    <property type="molecule type" value="Genomic_DNA"/>
</dbReference>
<accession>A0AAN7S3I0</accession>
<evidence type="ECO:0000313" key="2">
    <source>
        <dbReference type="Proteomes" id="UP001333110"/>
    </source>
</evidence>
<dbReference type="AlphaFoldDB" id="A0AAN7S3I0"/>
<proteinExistence type="predicted"/>
<protein>
    <submittedName>
        <fullName evidence="1">Uncharacterized protein</fullName>
    </submittedName>
</protein>
<organism evidence="1 2">
    <name type="scientific">Mycteria americana</name>
    <name type="common">Wood stork</name>
    <dbReference type="NCBI Taxonomy" id="33587"/>
    <lineage>
        <taxon>Eukaryota</taxon>
        <taxon>Metazoa</taxon>
        <taxon>Chordata</taxon>
        <taxon>Craniata</taxon>
        <taxon>Vertebrata</taxon>
        <taxon>Euteleostomi</taxon>
        <taxon>Archelosauria</taxon>
        <taxon>Archosauria</taxon>
        <taxon>Dinosauria</taxon>
        <taxon>Saurischia</taxon>
        <taxon>Theropoda</taxon>
        <taxon>Coelurosauria</taxon>
        <taxon>Aves</taxon>
        <taxon>Neognathae</taxon>
        <taxon>Neoaves</taxon>
        <taxon>Aequornithes</taxon>
        <taxon>Ciconiiformes</taxon>
        <taxon>Ciconiidae</taxon>
        <taxon>Mycteria</taxon>
    </lineage>
</organism>
<name>A0AAN7S3I0_MYCAM</name>
<dbReference type="Proteomes" id="UP001333110">
    <property type="component" value="Unassembled WGS sequence"/>
</dbReference>
<comment type="caution">
    <text evidence="1">The sequence shown here is derived from an EMBL/GenBank/DDBJ whole genome shotgun (WGS) entry which is preliminary data.</text>
</comment>
<keyword evidence="2" id="KW-1185">Reference proteome</keyword>
<gene>
    <name evidence="1" type="ORF">QYF61_008575</name>
</gene>
<reference evidence="1 2" key="1">
    <citation type="journal article" date="2023" name="J. Hered.">
        <title>Chromosome-level genome of the wood stork (Mycteria americana) provides insight into avian chromosome evolution.</title>
        <authorList>
            <person name="Flamio R. Jr."/>
            <person name="Ramstad K.M."/>
        </authorList>
    </citation>
    <scope>NUCLEOTIDE SEQUENCE [LARGE SCALE GENOMIC DNA]</scope>
    <source>
        <strain evidence="1">JAX WOST 10</strain>
    </source>
</reference>